<dbReference type="Proteomes" id="UP000238479">
    <property type="component" value="Chromosome 5"/>
</dbReference>
<accession>A0A2P6QG56</accession>
<reference evidence="1 2" key="1">
    <citation type="journal article" date="2018" name="Nat. Genet.">
        <title>The Rosa genome provides new insights in the design of modern roses.</title>
        <authorList>
            <person name="Bendahmane M."/>
        </authorList>
    </citation>
    <scope>NUCLEOTIDE SEQUENCE [LARGE SCALE GENOMIC DNA]</scope>
    <source>
        <strain evidence="2">cv. Old Blush</strain>
    </source>
</reference>
<comment type="caution">
    <text evidence="1">The sequence shown here is derived from an EMBL/GenBank/DDBJ whole genome shotgun (WGS) entry which is preliminary data.</text>
</comment>
<dbReference type="AlphaFoldDB" id="A0A2P6QG56"/>
<protein>
    <submittedName>
        <fullName evidence="1">Uncharacterized protein</fullName>
    </submittedName>
</protein>
<sequence>MHQASNLLRFEDRLFFSLHFHIVKCGDQNETEWEQTTTIPVVPLENPFSYLPLTTGRLSHQSDNPQIER</sequence>
<name>A0A2P6QG56_ROSCH</name>
<proteinExistence type="predicted"/>
<dbReference type="Gramene" id="PRQ33160">
    <property type="protein sequence ID" value="PRQ33160"/>
    <property type="gene ID" value="RchiOBHm_Chr5g0054451"/>
</dbReference>
<organism evidence="1 2">
    <name type="scientific">Rosa chinensis</name>
    <name type="common">China rose</name>
    <dbReference type="NCBI Taxonomy" id="74649"/>
    <lineage>
        <taxon>Eukaryota</taxon>
        <taxon>Viridiplantae</taxon>
        <taxon>Streptophyta</taxon>
        <taxon>Embryophyta</taxon>
        <taxon>Tracheophyta</taxon>
        <taxon>Spermatophyta</taxon>
        <taxon>Magnoliopsida</taxon>
        <taxon>eudicotyledons</taxon>
        <taxon>Gunneridae</taxon>
        <taxon>Pentapetalae</taxon>
        <taxon>rosids</taxon>
        <taxon>fabids</taxon>
        <taxon>Rosales</taxon>
        <taxon>Rosaceae</taxon>
        <taxon>Rosoideae</taxon>
        <taxon>Rosoideae incertae sedis</taxon>
        <taxon>Rosa</taxon>
    </lineage>
</organism>
<dbReference type="EMBL" id="PDCK01000043">
    <property type="protein sequence ID" value="PRQ33160.1"/>
    <property type="molecule type" value="Genomic_DNA"/>
</dbReference>
<keyword evidence="2" id="KW-1185">Reference proteome</keyword>
<evidence type="ECO:0000313" key="2">
    <source>
        <dbReference type="Proteomes" id="UP000238479"/>
    </source>
</evidence>
<gene>
    <name evidence="1" type="ORF">RchiOBHm_Chr5g0054451</name>
</gene>
<evidence type="ECO:0000313" key="1">
    <source>
        <dbReference type="EMBL" id="PRQ33160.1"/>
    </source>
</evidence>